<gene>
    <name evidence="3" type="ORF">SAMN04244550_02062</name>
</gene>
<keyword evidence="1" id="KW-1133">Transmembrane helix</keyword>
<sequence>MLGFIIGRKPGLLASWEQEMFKTNVGGMDKKLRIAAGVLLLVAGILTRGEASYNWIFLIGIVPLATGLLNTCPLYNLLGINTCKS</sequence>
<dbReference type="Pfam" id="PF11127">
    <property type="entry name" value="YgaP-like_TM"/>
    <property type="match status" value="1"/>
</dbReference>
<evidence type="ECO:0000256" key="1">
    <source>
        <dbReference type="SAM" id="Phobius"/>
    </source>
</evidence>
<accession>A0A1G7K5A4</accession>
<feature type="transmembrane region" description="Helical" evidence="1">
    <location>
        <begin position="32"/>
        <end position="49"/>
    </location>
</feature>
<evidence type="ECO:0000313" key="4">
    <source>
        <dbReference type="Proteomes" id="UP000183812"/>
    </source>
</evidence>
<dbReference type="AlphaFoldDB" id="A0A1G7K5A4"/>
<keyword evidence="1" id="KW-0472">Membrane</keyword>
<keyword evidence="1" id="KW-0812">Transmembrane</keyword>
<dbReference type="Proteomes" id="UP000183812">
    <property type="component" value="Unassembled WGS sequence"/>
</dbReference>
<protein>
    <recommendedName>
        <fullName evidence="2">Inner membrane protein YgaP-like transmembrane domain-containing protein</fullName>
    </recommendedName>
</protein>
<dbReference type="InterPro" id="IPR021309">
    <property type="entry name" value="YgaP-like_TM"/>
</dbReference>
<dbReference type="EMBL" id="FNAY01000009">
    <property type="protein sequence ID" value="SDF32403.1"/>
    <property type="molecule type" value="Genomic_DNA"/>
</dbReference>
<feature type="transmembrane region" description="Helical" evidence="1">
    <location>
        <begin position="55"/>
        <end position="78"/>
    </location>
</feature>
<evidence type="ECO:0000313" key="3">
    <source>
        <dbReference type="EMBL" id="SDF32403.1"/>
    </source>
</evidence>
<evidence type="ECO:0000259" key="2">
    <source>
        <dbReference type="Pfam" id="PF11127"/>
    </source>
</evidence>
<reference evidence="3 4" key="1">
    <citation type="submission" date="2016-10" db="EMBL/GenBank/DDBJ databases">
        <authorList>
            <person name="de Groot N.N."/>
        </authorList>
    </citation>
    <scope>NUCLEOTIDE SEQUENCE [LARGE SCALE GENOMIC DNA]</scope>
    <source>
        <strain evidence="4">DSM 938 / 37b4</strain>
    </source>
</reference>
<feature type="domain" description="Inner membrane protein YgaP-like transmembrane" evidence="2">
    <location>
        <begin position="22"/>
        <end position="84"/>
    </location>
</feature>
<organism evidence="3 4">
    <name type="scientific">Rhodobacter capsulatus</name>
    <name type="common">Rhodopseudomonas capsulata</name>
    <dbReference type="NCBI Taxonomy" id="1061"/>
    <lineage>
        <taxon>Bacteria</taxon>
        <taxon>Pseudomonadati</taxon>
        <taxon>Pseudomonadota</taxon>
        <taxon>Alphaproteobacteria</taxon>
        <taxon>Rhodobacterales</taxon>
        <taxon>Rhodobacter group</taxon>
        <taxon>Rhodobacter</taxon>
    </lineage>
</organism>
<proteinExistence type="predicted"/>
<name>A0A1G7K5A4_RHOCA</name>